<reference evidence="3 4" key="1">
    <citation type="submission" date="2017-01" db="EMBL/GenBank/DDBJ databases">
        <title>Genome Analysis of Deinococcus marmoris KOPRI26562.</title>
        <authorList>
            <person name="Kim J.H."/>
            <person name="Oh H.-M."/>
        </authorList>
    </citation>
    <scope>NUCLEOTIDE SEQUENCE [LARGE SCALE GENOMIC DNA]</scope>
    <source>
        <strain evidence="3 4">KOPRI26562</strain>
    </source>
</reference>
<name>A0A1U7NZ51_9DEIO</name>
<feature type="transmembrane region" description="Helical" evidence="2">
    <location>
        <begin position="39"/>
        <end position="57"/>
    </location>
</feature>
<feature type="transmembrane region" description="Helical" evidence="2">
    <location>
        <begin position="64"/>
        <end position="83"/>
    </location>
</feature>
<dbReference type="STRING" id="249408.BOO71_0006637"/>
<dbReference type="EMBL" id="MSTI01000074">
    <property type="protein sequence ID" value="OLV18196.1"/>
    <property type="molecule type" value="Genomic_DNA"/>
</dbReference>
<dbReference type="Proteomes" id="UP000186607">
    <property type="component" value="Unassembled WGS sequence"/>
</dbReference>
<dbReference type="InterPro" id="IPR025291">
    <property type="entry name" value="DUF4153"/>
</dbReference>
<feature type="transmembrane region" description="Helical" evidence="2">
    <location>
        <begin position="273"/>
        <end position="295"/>
    </location>
</feature>
<feature type="transmembrane region" description="Helical" evidence="2">
    <location>
        <begin position="190"/>
        <end position="215"/>
    </location>
</feature>
<dbReference type="AlphaFoldDB" id="A0A1U7NZ51"/>
<evidence type="ECO:0000313" key="4">
    <source>
        <dbReference type="Proteomes" id="UP000186607"/>
    </source>
</evidence>
<evidence type="ECO:0000313" key="3">
    <source>
        <dbReference type="EMBL" id="OLV18196.1"/>
    </source>
</evidence>
<feature type="transmembrane region" description="Helical" evidence="2">
    <location>
        <begin position="235"/>
        <end position="253"/>
    </location>
</feature>
<gene>
    <name evidence="3" type="ORF">BOO71_0006637</name>
</gene>
<proteinExistence type="predicted"/>
<evidence type="ECO:0000256" key="2">
    <source>
        <dbReference type="SAM" id="Phobius"/>
    </source>
</evidence>
<feature type="transmembrane region" description="Helical" evidence="2">
    <location>
        <begin position="410"/>
        <end position="428"/>
    </location>
</feature>
<organism evidence="3 4">
    <name type="scientific">Deinococcus marmoris</name>
    <dbReference type="NCBI Taxonomy" id="249408"/>
    <lineage>
        <taxon>Bacteria</taxon>
        <taxon>Thermotogati</taxon>
        <taxon>Deinococcota</taxon>
        <taxon>Deinococci</taxon>
        <taxon>Deinococcales</taxon>
        <taxon>Deinococcaceae</taxon>
        <taxon>Deinococcus</taxon>
    </lineage>
</organism>
<comment type="caution">
    <text evidence="3">The sequence shown here is derived from an EMBL/GenBank/DDBJ whole genome shotgun (WGS) entry which is preliminary data.</text>
</comment>
<feature type="transmembrane region" description="Helical" evidence="2">
    <location>
        <begin position="315"/>
        <end position="336"/>
    </location>
</feature>
<dbReference type="eggNOG" id="COG2205">
    <property type="taxonomic scope" value="Bacteria"/>
</dbReference>
<keyword evidence="4" id="KW-1185">Reference proteome</keyword>
<feature type="transmembrane region" description="Helical" evidence="2">
    <location>
        <begin position="121"/>
        <end position="139"/>
    </location>
</feature>
<sequence length="537" mass="56863">MPRRYGTGMTGTPMAGPAAPPTISGHSTLAPSVPRPARAAAPFLIALGLGVAAQVLTGAQGGGFGVNVPIWVALFVAACLWALRRRGERPTATGLTLLGTAFLLAVTTCAVWDVPGDLGALNAFALLLSLLLGAAFLRFPGLGGWSLWATVGAGVTGGLRFIYGPLVLLERLPWARLRPAQGSGLGRWGVGLLLTVPVLVVFGGLLAGADAGFAGLLGGVLDWRLERLWSDGVQLALWCAFAGGLVYPAVMALRPSLFPRTGPDVARLGLIEIGLPLASLAALFVVFLLAQLPYYLSGTGLPDGVTFAGYIREGFGQLMAVAFLSLTLLLGAHALTRQEVRTRLSYRLLNLAVLAPLALVLLSAANRWRLYGLAYGLSETRLMGAAFLVWMVLCLGLLASLLWQSRPQRFAYPALLMGFAVLLTTTALNPGALIARVNVERAVSGVTNELRSTPQDVGVLTLLELGAGAVPTIVTHLDTLTRDCPQGKDCQNSRQDVINRLHDQYDAPRDWRSWNAGYARAHQLVLKLPPPTPETGR</sequence>
<keyword evidence="2" id="KW-0472">Membrane</keyword>
<feature type="region of interest" description="Disordered" evidence="1">
    <location>
        <begin position="1"/>
        <end position="27"/>
    </location>
</feature>
<keyword evidence="2" id="KW-0812">Transmembrane</keyword>
<protein>
    <submittedName>
        <fullName evidence="3">Uncharacterized protein</fullName>
    </submittedName>
</protein>
<keyword evidence="2" id="KW-1133">Transmembrane helix</keyword>
<feature type="compositionally biased region" description="Low complexity" evidence="1">
    <location>
        <begin position="1"/>
        <end position="17"/>
    </location>
</feature>
<dbReference type="Pfam" id="PF13687">
    <property type="entry name" value="DUF4153"/>
    <property type="match status" value="1"/>
</dbReference>
<feature type="transmembrane region" description="Helical" evidence="2">
    <location>
        <begin position="145"/>
        <end position="169"/>
    </location>
</feature>
<feature type="transmembrane region" description="Helical" evidence="2">
    <location>
        <begin position="385"/>
        <end position="403"/>
    </location>
</feature>
<evidence type="ECO:0000256" key="1">
    <source>
        <dbReference type="SAM" id="MobiDB-lite"/>
    </source>
</evidence>
<accession>A0A1U7NZ51</accession>
<feature type="transmembrane region" description="Helical" evidence="2">
    <location>
        <begin position="348"/>
        <end position="365"/>
    </location>
</feature>